<dbReference type="Proteomes" id="UP001519460">
    <property type="component" value="Unassembled WGS sequence"/>
</dbReference>
<protein>
    <submittedName>
        <fullName evidence="1">Uncharacterized protein</fullName>
    </submittedName>
</protein>
<evidence type="ECO:0000313" key="2">
    <source>
        <dbReference type="Proteomes" id="UP001519460"/>
    </source>
</evidence>
<organism evidence="1 2">
    <name type="scientific">Batillaria attramentaria</name>
    <dbReference type="NCBI Taxonomy" id="370345"/>
    <lineage>
        <taxon>Eukaryota</taxon>
        <taxon>Metazoa</taxon>
        <taxon>Spiralia</taxon>
        <taxon>Lophotrochozoa</taxon>
        <taxon>Mollusca</taxon>
        <taxon>Gastropoda</taxon>
        <taxon>Caenogastropoda</taxon>
        <taxon>Sorbeoconcha</taxon>
        <taxon>Cerithioidea</taxon>
        <taxon>Batillariidae</taxon>
        <taxon>Batillaria</taxon>
    </lineage>
</organism>
<accession>A0ABD0JCD5</accession>
<dbReference type="EMBL" id="JACVVK020000502">
    <property type="protein sequence ID" value="KAK7469824.1"/>
    <property type="molecule type" value="Genomic_DNA"/>
</dbReference>
<gene>
    <name evidence="1" type="ORF">BaRGS_00036153</name>
</gene>
<evidence type="ECO:0000313" key="1">
    <source>
        <dbReference type="EMBL" id="KAK7469824.1"/>
    </source>
</evidence>
<comment type="caution">
    <text evidence="1">The sequence shown here is derived from an EMBL/GenBank/DDBJ whole genome shotgun (WGS) entry which is preliminary data.</text>
</comment>
<sequence>MDLTCLVTRRRHPRVLKPRKMIGGRWRDTGTLMSMADSGWQWAGGFTVSFESCGNGRRLGCDGSSGSSVLKRKTKRGEHKMECNGQGFVLLWNE</sequence>
<dbReference type="AlphaFoldDB" id="A0ABD0JCD5"/>
<keyword evidence="2" id="KW-1185">Reference proteome</keyword>
<name>A0ABD0JCD5_9CAEN</name>
<reference evidence="1 2" key="1">
    <citation type="journal article" date="2023" name="Sci. Data">
        <title>Genome assembly of the Korean intertidal mud-creeper Batillaria attramentaria.</title>
        <authorList>
            <person name="Patra A.K."/>
            <person name="Ho P.T."/>
            <person name="Jun S."/>
            <person name="Lee S.J."/>
            <person name="Kim Y."/>
            <person name="Won Y.J."/>
        </authorList>
    </citation>
    <scope>NUCLEOTIDE SEQUENCE [LARGE SCALE GENOMIC DNA]</scope>
    <source>
        <strain evidence="1">Wonlab-2016</strain>
    </source>
</reference>
<proteinExistence type="predicted"/>